<sequence>MPPPVFAGTAPLATPAYTDFGDGLDVTQAPRTAPRPAHVAEDTMVSQPHPVLRQTFRIPPELVVLIFHLCGFYERFIASYVCRYWRAVALGTPGVWASIQCAQTSPPPQLLRLALERSRPLPVDIEILEYKPVMDSIHANFHRLRSLVSPNPMDFIVGSIIRGRMRAYMTVRPAPLLERLCLRGIPPLTENFLGGGGRLQYLETMNLGLPHSAICTALTTLHSLTVGRPLPASSNGPGNEFSGGQRLHIVRLFEICLQLRSLALLGMEAIALPAGPAPASLTSVSIEVASYASDICSIVNRWRSSRLTSLELRFFGGDIPEGLEDLLSDAVDLEIRKEHDDMILVILYGDDTRACVTLAQCDEVELLQPVLSGCTARLATLRVPWLLIAEVTALALTLPELAHTVINPKDAGIGYVAPLPRHRVNAHTRGADESPQ</sequence>
<evidence type="ECO:0000313" key="2">
    <source>
        <dbReference type="EMBL" id="EJD35413.1"/>
    </source>
</evidence>
<gene>
    <name evidence="2" type="ORF">AURDEDRAFT_130644</name>
</gene>
<dbReference type="AlphaFoldDB" id="J0WT54"/>
<dbReference type="Gene3D" id="1.20.1280.50">
    <property type="match status" value="1"/>
</dbReference>
<dbReference type="InterPro" id="IPR001810">
    <property type="entry name" value="F-box_dom"/>
</dbReference>
<dbReference type="Proteomes" id="UP000006514">
    <property type="component" value="Unassembled WGS sequence"/>
</dbReference>
<dbReference type="OrthoDB" id="2269034at2759"/>
<feature type="domain" description="F-box" evidence="1">
    <location>
        <begin position="57"/>
        <end position="99"/>
    </location>
</feature>
<keyword evidence="3" id="KW-1185">Reference proteome</keyword>
<accession>J0WT54</accession>
<reference evidence="3" key="1">
    <citation type="journal article" date="2012" name="Science">
        <title>The Paleozoic origin of enzymatic lignin decomposition reconstructed from 31 fungal genomes.</title>
        <authorList>
            <person name="Floudas D."/>
            <person name="Binder M."/>
            <person name="Riley R."/>
            <person name="Barry K."/>
            <person name="Blanchette R.A."/>
            <person name="Henrissat B."/>
            <person name="Martinez A.T."/>
            <person name="Otillar R."/>
            <person name="Spatafora J.W."/>
            <person name="Yadav J.S."/>
            <person name="Aerts A."/>
            <person name="Benoit I."/>
            <person name="Boyd A."/>
            <person name="Carlson A."/>
            <person name="Copeland A."/>
            <person name="Coutinho P.M."/>
            <person name="de Vries R.P."/>
            <person name="Ferreira P."/>
            <person name="Findley K."/>
            <person name="Foster B."/>
            <person name="Gaskell J."/>
            <person name="Glotzer D."/>
            <person name="Gorecki P."/>
            <person name="Heitman J."/>
            <person name="Hesse C."/>
            <person name="Hori C."/>
            <person name="Igarashi K."/>
            <person name="Jurgens J.A."/>
            <person name="Kallen N."/>
            <person name="Kersten P."/>
            <person name="Kohler A."/>
            <person name="Kuees U."/>
            <person name="Kumar T.K.A."/>
            <person name="Kuo A."/>
            <person name="LaButti K."/>
            <person name="Larrondo L.F."/>
            <person name="Lindquist E."/>
            <person name="Ling A."/>
            <person name="Lombard V."/>
            <person name="Lucas S."/>
            <person name="Lundell T."/>
            <person name="Martin R."/>
            <person name="McLaughlin D.J."/>
            <person name="Morgenstern I."/>
            <person name="Morin E."/>
            <person name="Murat C."/>
            <person name="Nagy L.G."/>
            <person name="Nolan M."/>
            <person name="Ohm R.A."/>
            <person name="Patyshakuliyeva A."/>
            <person name="Rokas A."/>
            <person name="Ruiz-Duenas F.J."/>
            <person name="Sabat G."/>
            <person name="Salamov A."/>
            <person name="Samejima M."/>
            <person name="Schmutz J."/>
            <person name="Slot J.C."/>
            <person name="St John F."/>
            <person name="Stenlid J."/>
            <person name="Sun H."/>
            <person name="Sun S."/>
            <person name="Syed K."/>
            <person name="Tsang A."/>
            <person name="Wiebenga A."/>
            <person name="Young D."/>
            <person name="Pisabarro A."/>
            <person name="Eastwood D.C."/>
            <person name="Martin F."/>
            <person name="Cullen D."/>
            <person name="Grigoriev I.V."/>
            <person name="Hibbett D.S."/>
        </authorList>
    </citation>
    <scope>NUCLEOTIDE SEQUENCE [LARGE SCALE GENOMIC DNA]</scope>
    <source>
        <strain evidence="3">TFB10046</strain>
    </source>
</reference>
<dbReference type="KEGG" id="adl:AURDEDRAFT_130644"/>
<dbReference type="SUPFAM" id="SSF81383">
    <property type="entry name" value="F-box domain"/>
    <property type="match status" value="1"/>
</dbReference>
<evidence type="ECO:0000259" key="1">
    <source>
        <dbReference type="Pfam" id="PF12937"/>
    </source>
</evidence>
<proteinExistence type="predicted"/>
<organism evidence="2 3">
    <name type="scientific">Auricularia subglabra (strain TFB-10046 / SS5)</name>
    <name type="common">White-rot fungus</name>
    <name type="synonym">Auricularia delicata (strain TFB10046)</name>
    <dbReference type="NCBI Taxonomy" id="717982"/>
    <lineage>
        <taxon>Eukaryota</taxon>
        <taxon>Fungi</taxon>
        <taxon>Dikarya</taxon>
        <taxon>Basidiomycota</taxon>
        <taxon>Agaricomycotina</taxon>
        <taxon>Agaricomycetes</taxon>
        <taxon>Auriculariales</taxon>
        <taxon>Auriculariaceae</taxon>
        <taxon>Auricularia</taxon>
    </lineage>
</organism>
<dbReference type="Pfam" id="PF12937">
    <property type="entry name" value="F-box-like"/>
    <property type="match status" value="1"/>
</dbReference>
<dbReference type="EMBL" id="JH687891">
    <property type="protein sequence ID" value="EJD35413.1"/>
    <property type="molecule type" value="Genomic_DNA"/>
</dbReference>
<dbReference type="InParanoid" id="J0WT54"/>
<name>J0WT54_AURST</name>
<dbReference type="InterPro" id="IPR036047">
    <property type="entry name" value="F-box-like_dom_sf"/>
</dbReference>
<protein>
    <recommendedName>
        <fullName evidence="1">F-box domain-containing protein</fullName>
    </recommendedName>
</protein>
<evidence type="ECO:0000313" key="3">
    <source>
        <dbReference type="Proteomes" id="UP000006514"/>
    </source>
</evidence>